<gene>
    <name evidence="2" type="ORF">GCM10010964_33240</name>
</gene>
<evidence type="ECO:0000313" key="3">
    <source>
        <dbReference type="Proteomes" id="UP000597507"/>
    </source>
</evidence>
<protein>
    <recommendedName>
        <fullName evidence="1">Beta-lactamase-related domain-containing protein</fullName>
    </recommendedName>
</protein>
<proteinExistence type="predicted"/>
<dbReference type="InterPro" id="IPR050491">
    <property type="entry name" value="AmpC-like"/>
</dbReference>
<dbReference type="Pfam" id="PF00144">
    <property type="entry name" value="Beta-lactamase"/>
    <property type="match status" value="1"/>
</dbReference>
<reference evidence="2 3" key="1">
    <citation type="journal article" date="2014" name="Int. J. Syst. Evol. Microbiol.">
        <title>Complete genome sequence of Corynebacterium casei LMG S-19264T (=DSM 44701T), isolated from a smear-ripened cheese.</title>
        <authorList>
            <consortium name="US DOE Joint Genome Institute (JGI-PGF)"/>
            <person name="Walter F."/>
            <person name="Albersmeier A."/>
            <person name="Kalinowski J."/>
            <person name="Ruckert C."/>
        </authorList>
    </citation>
    <scope>NUCLEOTIDE SEQUENCE [LARGE SCALE GENOMIC DNA]</scope>
    <source>
        <strain evidence="2 3">CGMCC 1.16330</strain>
    </source>
</reference>
<dbReference type="InterPro" id="IPR012338">
    <property type="entry name" value="Beta-lactam/transpept-like"/>
</dbReference>
<sequence>MRRDLAGLALERRVAALMAPCARPGSPGWTVGVVRDGALVLHAHAGLASLEHGVPIGPETRFRIASVTKQFTCAAILLLAREGRLSVEDEVRAHLPDLPAWEGGARITLDHLMRNCSGLRDMLELMRMGGADLSLPCRREDLLAAIRRSTRLNFAPGTRFLYSNTNFLLLGLVVERVAGEPLGAFLERRIFAPLGMTRTRLTESTAEPVPGLATGYLPDGEGFLRAPHAFPLGGEGGLVSCVEDLALWERNFAAGVVGGTALGEELLRQAPFANGRMNGYARGLEATRYRGLRTAGHGGLWPGFKTCFLRVPERVLAVIAIANHGGLDVHHLAHQVLDAAVEGEPGVHPLPAPPPRGTLERLAGRWLDREGGATLDLWLDAATGEPMARMHGVPFALAPTGDGRLAARRGAFEFTLTPGEQAIEIETDAGQVATFHRVAAEGAALPAGLPGRYACAELGAAWIIGPDHALRIDGPLVKAGPCRLEPVEGEVFRAHLPGTLFPTWYDARARRDAAGRVAALSVSGARARDLLFNRED</sequence>
<name>A0A8J2ZDS1_9PROT</name>
<evidence type="ECO:0000313" key="2">
    <source>
        <dbReference type="EMBL" id="GGG43154.1"/>
    </source>
</evidence>
<dbReference type="SUPFAM" id="SSF56601">
    <property type="entry name" value="beta-lactamase/transpeptidase-like"/>
    <property type="match status" value="1"/>
</dbReference>
<accession>A0A8J2ZDS1</accession>
<dbReference type="Proteomes" id="UP000597507">
    <property type="component" value="Unassembled WGS sequence"/>
</dbReference>
<dbReference type="PANTHER" id="PTHR46825">
    <property type="entry name" value="D-ALANYL-D-ALANINE-CARBOXYPEPTIDASE/ENDOPEPTIDASE AMPH"/>
    <property type="match status" value="1"/>
</dbReference>
<dbReference type="EMBL" id="BMKS01000011">
    <property type="protein sequence ID" value="GGG43154.1"/>
    <property type="molecule type" value="Genomic_DNA"/>
</dbReference>
<keyword evidence="3" id="KW-1185">Reference proteome</keyword>
<dbReference type="RefSeq" id="WP_188902250.1">
    <property type="nucleotide sequence ID" value="NZ_BMKS01000011.1"/>
</dbReference>
<comment type="caution">
    <text evidence="2">The sequence shown here is derived from an EMBL/GenBank/DDBJ whole genome shotgun (WGS) entry which is preliminary data.</text>
</comment>
<organism evidence="2 3">
    <name type="scientific">Caldovatus sediminis</name>
    <dbReference type="NCBI Taxonomy" id="2041189"/>
    <lineage>
        <taxon>Bacteria</taxon>
        <taxon>Pseudomonadati</taxon>
        <taxon>Pseudomonadota</taxon>
        <taxon>Alphaproteobacteria</taxon>
        <taxon>Acetobacterales</taxon>
        <taxon>Roseomonadaceae</taxon>
        <taxon>Caldovatus</taxon>
    </lineage>
</organism>
<dbReference type="InterPro" id="IPR001466">
    <property type="entry name" value="Beta-lactam-related"/>
</dbReference>
<dbReference type="Gene3D" id="3.40.710.10">
    <property type="entry name" value="DD-peptidase/beta-lactamase superfamily"/>
    <property type="match status" value="1"/>
</dbReference>
<dbReference type="PANTHER" id="PTHR46825:SF9">
    <property type="entry name" value="BETA-LACTAMASE-RELATED DOMAIN-CONTAINING PROTEIN"/>
    <property type="match status" value="1"/>
</dbReference>
<feature type="domain" description="Beta-lactamase-related" evidence="1">
    <location>
        <begin position="11"/>
        <end position="338"/>
    </location>
</feature>
<evidence type="ECO:0000259" key="1">
    <source>
        <dbReference type="Pfam" id="PF00144"/>
    </source>
</evidence>
<dbReference type="AlphaFoldDB" id="A0A8J2ZDS1"/>